<feature type="non-terminal residue" evidence="6">
    <location>
        <position position="1"/>
    </location>
</feature>
<evidence type="ECO:0000256" key="4">
    <source>
        <dbReference type="ARBA" id="ARBA00023163"/>
    </source>
</evidence>
<keyword evidence="4" id="KW-0804">Transcription</keyword>
<dbReference type="Gene3D" id="1.10.10.60">
    <property type="entry name" value="Homeodomain-like"/>
    <property type="match status" value="1"/>
</dbReference>
<feature type="domain" description="Sigma-54 factor interaction" evidence="5">
    <location>
        <begin position="1"/>
        <end position="66"/>
    </location>
</feature>
<dbReference type="SUPFAM" id="SSF46689">
    <property type="entry name" value="Homeodomain-like"/>
    <property type="match status" value="1"/>
</dbReference>
<protein>
    <recommendedName>
        <fullName evidence="5">Sigma-54 factor interaction domain-containing protein</fullName>
    </recommendedName>
</protein>
<evidence type="ECO:0000256" key="1">
    <source>
        <dbReference type="ARBA" id="ARBA00022741"/>
    </source>
</evidence>
<dbReference type="GO" id="GO:0043565">
    <property type="term" value="F:sequence-specific DNA binding"/>
    <property type="evidence" value="ECO:0007669"/>
    <property type="project" value="InterPro"/>
</dbReference>
<dbReference type="InterPro" id="IPR025944">
    <property type="entry name" value="Sigma_54_int_dom_CS"/>
</dbReference>
<organism evidence="6">
    <name type="scientific">marine sediment metagenome</name>
    <dbReference type="NCBI Taxonomy" id="412755"/>
    <lineage>
        <taxon>unclassified sequences</taxon>
        <taxon>metagenomes</taxon>
        <taxon>ecological metagenomes</taxon>
    </lineage>
</organism>
<accession>A0A0F9ETF8</accession>
<sequence>FRIIIPPLRDRMDDLLLLSQYFLESACSEFFKPLVGFSSEVIEKLLRYSWPGNVRELENMITSAVILATPPLVEPKDMPILIEKLHKYPRKTRLSDKPFAEAKKEFEMNYFKSILKRTDGNISAASRLCKMDRKQFREKVRKLGIHGVAHAQRVGSM</sequence>
<evidence type="ECO:0000313" key="6">
    <source>
        <dbReference type="EMBL" id="KKL69561.1"/>
    </source>
</evidence>
<dbReference type="Gene3D" id="1.10.8.60">
    <property type="match status" value="1"/>
</dbReference>
<dbReference type="PROSITE" id="PS00688">
    <property type="entry name" value="SIGMA54_INTERACT_3"/>
    <property type="match status" value="1"/>
</dbReference>
<keyword evidence="1" id="KW-0547">Nucleotide-binding</keyword>
<dbReference type="GO" id="GO:0006355">
    <property type="term" value="P:regulation of DNA-templated transcription"/>
    <property type="evidence" value="ECO:0007669"/>
    <property type="project" value="InterPro"/>
</dbReference>
<dbReference type="InterPro" id="IPR002078">
    <property type="entry name" value="Sigma_54_int"/>
</dbReference>
<proteinExistence type="predicted"/>
<reference evidence="6" key="1">
    <citation type="journal article" date="2015" name="Nature">
        <title>Complex archaea that bridge the gap between prokaryotes and eukaryotes.</title>
        <authorList>
            <person name="Spang A."/>
            <person name="Saw J.H."/>
            <person name="Jorgensen S.L."/>
            <person name="Zaremba-Niedzwiedzka K."/>
            <person name="Martijn J."/>
            <person name="Lind A.E."/>
            <person name="van Eijk R."/>
            <person name="Schleper C."/>
            <person name="Guy L."/>
            <person name="Ettema T.J."/>
        </authorList>
    </citation>
    <scope>NUCLEOTIDE SEQUENCE</scope>
</reference>
<dbReference type="InterPro" id="IPR002197">
    <property type="entry name" value="HTH_Fis"/>
</dbReference>
<dbReference type="PANTHER" id="PTHR32071">
    <property type="entry name" value="TRANSCRIPTIONAL REGULATORY PROTEIN"/>
    <property type="match status" value="1"/>
</dbReference>
<dbReference type="InterPro" id="IPR027417">
    <property type="entry name" value="P-loop_NTPase"/>
</dbReference>
<keyword evidence="2" id="KW-0067">ATP-binding</keyword>
<keyword evidence="3" id="KW-0805">Transcription regulation</keyword>
<dbReference type="GO" id="GO:0005524">
    <property type="term" value="F:ATP binding"/>
    <property type="evidence" value="ECO:0007669"/>
    <property type="project" value="UniProtKB-KW"/>
</dbReference>
<evidence type="ECO:0000259" key="5">
    <source>
        <dbReference type="PROSITE" id="PS50045"/>
    </source>
</evidence>
<dbReference type="InterPro" id="IPR058031">
    <property type="entry name" value="AAA_lid_NorR"/>
</dbReference>
<evidence type="ECO:0000256" key="3">
    <source>
        <dbReference type="ARBA" id="ARBA00023015"/>
    </source>
</evidence>
<dbReference type="Pfam" id="PF02954">
    <property type="entry name" value="HTH_8"/>
    <property type="match status" value="1"/>
</dbReference>
<name>A0A0F9ETF8_9ZZZZ</name>
<evidence type="ECO:0000256" key="2">
    <source>
        <dbReference type="ARBA" id="ARBA00022840"/>
    </source>
</evidence>
<dbReference type="SUPFAM" id="SSF52540">
    <property type="entry name" value="P-loop containing nucleoside triphosphate hydrolases"/>
    <property type="match status" value="1"/>
</dbReference>
<dbReference type="PROSITE" id="PS50045">
    <property type="entry name" value="SIGMA54_INTERACT_4"/>
    <property type="match status" value="1"/>
</dbReference>
<gene>
    <name evidence="6" type="ORF">LCGC14_2113740</name>
</gene>
<dbReference type="Pfam" id="PF25601">
    <property type="entry name" value="AAA_lid_14"/>
    <property type="match status" value="1"/>
</dbReference>
<dbReference type="AlphaFoldDB" id="A0A0F9ETF8"/>
<dbReference type="EMBL" id="LAZR01026175">
    <property type="protein sequence ID" value="KKL69561.1"/>
    <property type="molecule type" value="Genomic_DNA"/>
</dbReference>
<comment type="caution">
    <text evidence="6">The sequence shown here is derived from an EMBL/GenBank/DDBJ whole genome shotgun (WGS) entry which is preliminary data.</text>
</comment>
<dbReference type="InterPro" id="IPR009057">
    <property type="entry name" value="Homeodomain-like_sf"/>
</dbReference>